<comment type="caution">
    <text evidence="2">The sequence shown here is derived from an EMBL/GenBank/DDBJ whole genome shotgun (WGS) entry which is preliminary data.</text>
</comment>
<organism evidence="2 3">
    <name type="scientific">Fusarium oxysporum f. sp. cubense</name>
    <dbReference type="NCBI Taxonomy" id="61366"/>
    <lineage>
        <taxon>Eukaryota</taxon>
        <taxon>Fungi</taxon>
        <taxon>Dikarya</taxon>
        <taxon>Ascomycota</taxon>
        <taxon>Pezizomycotina</taxon>
        <taxon>Sordariomycetes</taxon>
        <taxon>Hypocreomycetidae</taxon>
        <taxon>Hypocreales</taxon>
        <taxon>Nectriaceae</taxon>
        <taxon>Fusarium</taxon>
        <taxon>Fusarium oxysporum species complex</taxon>
    </lineage>
</organism>
<evidence type="ECO:0000313" key="3">
    <source>
        <dbReference type="Proteomes" id="UP000321331"/>
    </source>
</evidence>
<feature type="non-terminal residue" evidence="2">
    <location>
        <position position="1"/>
    </location>
</feature>
<reference evidence="2 3" key="1">
    <citation type="submission" date="2019-07" db="EMBL/GenBank/DDBJ databases">
        <title>The First High-Quality Draft Genome Sequence of the Causal Agent of the Current Panama Disease Epidemic.</title>
        <authorList>
            <person name="Warmington R.J."/>
            <person name="Kay W."/>
            <person name="Jeffries A."/>
            <person name="Bebber D."/>
            <person name="Moore K."/>
            <person name="Studholme D.J."/>
        </authorList>
    </citation>
    <scope>NUCLEOTIDE SEQUENCE [LARGE SCALE GENOMIC DNA]</scope>
    <source>
        <strain evidence="2 3">TR4</strain>
    </source>
</reference>
<protein>
    <submittedName>
        <fullName evidence="2">Uncharacterized protein</fullName>
    </submittedName>
</protein>
<name>A0A5C6SWV7_FUSOC</name>
<evidence type="ECO:0000313" key="2">
    <source>
        <dbReference type="EMBL" id="TXC02509.1"/>
    </source>
</evidence>
<dbReference type="AlphaFoldDB" id="A0A5C6SWV7"/>
<evidence type="ECO:0000256" key="1">
    <source>
        <dbReference type="SAM" id="MobiDB-lite"/>
    </source>
</evidence>
<feature type="region of interest" description="Disordered" evidence="1">
    <location>
        <begin position="135"/>
        <end position="181"/>
    </location>
</feature>
<sequence>SYGGQVSEFTFRAKRLVSDKVIILEVPCDIPKLFELLILSEIGRIGRGQSIKFLGRVELDVRRIISTDYTHSDVHKLFERGPDGTNNLQTGEISFEISWQLTDPRASETRDHDHGDLGELSETNHIYLSSQVPRVSQALDDDQESSEDERGAGQRPTVIEGAPIIGGPSRERVGRRSDRISARYIRPRSPSVRAGDGGLGGNVSATNCPLGVSLRGGRCRLPLHRLFLHSGKKSQSLIHCHGGRKGIPREIRRSGSPVEILMLAPQRQAVLSDTLSP</sequence>
<proteinExistence type="predicted"/>
<gene>
    <name evidence="2" type="ORF">FocTR4_00015088</name>
</gene>
<feature type="compositionally biased region" description="Basic and acidic residues" evidence="1">
    <location>
        <begin position="169"/>
        <end position="181"/>
    </location>
</feature>
<accession>A0A5C6SWV7</accession>
<dbReference type="EMBL" id="VMNF01000008">
    <property type="protein sequence ID" value="TXC02509.1"/>
    <property type="molecule type" value="Genomic_DNA"/>
</dbReference>
<dbReference type="Proteomes" id="UP000321331">
    <property type="component" value="Unassembled WGS sequence"/>
</dbReference>